<dbReference type="RefSeq" id="WP_150014041.1">
    <property type="nucleotide sequence ID" value="NZ_VWSG01000011.1"/>
</dbReference>
<reference evidence="2 3" key="1">
    <citation type="submission" date="2019-09" db="EMBL/GenBank/DDBJ databases">
        <title>Genome sequence and assembly of Flavobacterium sp.</title>
        <authorList>
            <person name="Chhetri G."/>
        </authorList>
    </citation>
    <scope>NUCLEOTIDE SEQUENCE [LARGE SCALE GENOMIC DNA]</scope>
    <source>
        <strain evidence="2 3">SNL9</strain>
    </source>
</reference>
<name>A0A5M6CFW9_9FLAO</name>
<gene>
    <name evidence="2" type="ORF">F0460_13285</name>
</gene>
<feature type="domain" description="N-acetylmuramoyl-L-alanine amidase" evidence="1">
    <location>
        <begin position="2"/>
        <end position="126"/>
    </location>
</feature>
<protein>
    <submittedName>
        <fullName evidence="2">N-acetylmuramoyl-L-alanine amidase</fullName>
    </submittedName>
</protein>
<dbReference type="EMBL" id="VWSG01000011">
    <property type="protein sequence ID" value="KAA5532812.1"/>
    <property type="molecule type" value="Genomic_DNA"/>
</dbReference>
<dbReference type="AlphaFoldDB" id="A0A5M6CFW9"/>
<proteinExistence type="predicted"/>
<dbReference type="InterPro" id="IPR002502">
    <property type="entry name" value="Amidase_domain"/>
</dbReference>
<dbReference type="GO" id="GO:0009253">
    <property type="term" value="P:peptidoglycan catabolic process"/>
    <property type="evidence" value="ECO:0007669"/>
    <property type="project" value="InterPro"/>
</dbReference>
<sequence length="136" mass="15297">MRTIKYIAVHCTATKQSATIEAIRNYWKRNLGWKQPGYHIIVKPNGDHERLALDETVCNGVKGYNTESIHVSYIGGIDDNGKALDNRTDAQKRTLLQIICGLKAKYPGAVIQGHKDFPNVAKDCPSFNAKEEYKHL</sequence>
<evidence type="ECO:0000259" key="1">
    <source>
        <dbReference type="Pfam" id="PF01510"/>
    </source>
</evidence>
<dbReference type="Pfam" id="PF01510">
    <property type="entry name" value="Amidase_2"/>
    <property type="match status" value="1"/>
</dbReference>
<dbReference type="Gene3D" id="3.40.80.10">
    <property type="entry name" value="Peptidoglycan recognition protein-like"/>
    <property type="match status" value="1"/>
</dbReference>
<evidence type="ECO:0000313" key="2">
    <source>
        <dbReference type="EMBL" id="KAA5532812.1"/>
    </source>
</evidence>
<keyword evidence="3" id="KW-1185">Reference proteome</keyword>
<dbReference type="SUPFAM" id="SSF55846">
    <property type="entry name" value="N-acetylmuramoyl-L-alanine amidase-like"/>
    <property type="match status" value="1"/>
</dbReference>
<dbReference type="Proteomes" id="UP000325141">
    <property type="component" value="Unassembled WGS sequence"/>
</dbReference>
<dbReference type="GO" id="GO:0008745">
    <property type="term" value="F:N-acetylmuramoyl-L-alanine amidase activity"/>
    <property type="evidence" value="ECO:0007669"/>
    <property type="project" value="InterPro"/>
</dbReference>
<organism evidence="2 3">
    <name type="scientific">Paenimyroides baculatum</name>
    <dbReference type="NCBI Taxonomy" id="2608000"/>
    <lineage>
        <taxon>Bacteria</taxon>
        <taxon>Pseudomonadati</taxon>
        <taxon>Bacteroidota</taxon>
        <taxon>Flavobacteriia</taxon>
        <taxon>Flavobacteriales</taxon>
        <taxon>Flavobacteriaceae</taxon>
        <taxon>Paenimyroides</taxon>
    </lineage>
</organism>
<dbReference type="CDD" id="cd06583">
    <property type="entry name" value="PGRP"/>
    <property type="match status" value="1"/>
</dbReference>
<dbReference type="InterPro" id="IPR036505">
    <property type="entry name" value="Amidase/PGRP_sf"/>
</dbReference>
<evidence type="ECO:0000313" key="3">
    <source>
        <dbReference type="Proteomes" id="UP000325141"/>
    </source>
</evidence>
<accession>A0A5M6CFW9</accession>
<comment type="caution">
    <text evidence="2">The sequence shown here is derived from an EMBL/GenBank/DDBJ whole genome shotgun (WGS) entry which is preliminary data.</text>
</comment>